<organism evidence="1 2">
    <name type="scientific">Ethanoligenens harbinense (strain DSM 18485 / JCM 12961 / CGMCC 1.5033 / YUAN-3)</name>
    <dbReference type="NCBI Taxonomy" id="663278"/>
    <lineage>
        <taxon>Bacteria</taxon>
        <taxon>Bacillati</taxon>
        <taxon>Bacillota</taxon>
        <taxon>Clostridia</taxon>
        <taxon>Eubacteriales</taxon>
        <taxon>Oscillospiraceae</taxon>
        <taxon>Ethanoligenens</taxon>
    </lineage>
</organism>
<keyword evidence="2" id="KW-1185">Reference proteome</keyword>
<dbReference type="HOGENOM" id="CLU_2751780_0_0_9"/>
<dbReference type="AlphaFoldDB" id="E6U4M9"/>
<accession>E6U4M9</accession>
<sequence length="70" mass="7030">MNLSTLLVLIPIVVALAFAIRYVVKNGSCGGCPGSKRCRAAKMQGSCGGSCASCHGCSASSAVKPAVSKR</sequence>
<gene>
    <name evidence="1" type="ordered locus">Ethha_1104</name>
</gene>
<name>E6U4M9_ETHHY</name>
<protein>
    <recommendedName>
        <fullName evidence="3">FeoB-associated Cys-rich membrane protein</fullName>
    </recommendedName>
</protein>
<dbReference type="RefSeq" id="WP_013485018.1">
    <property type="nucleotide sequence ID" value="NC_014828.1"/>
</dbReference>
<proteinExistence type="predicted"/>
<dbReference type="EMBL" id="CP002400">
    <property type="protein sequence ID" value="ADU26657.1"/>
    <property type="molecule type" value="Genomic_DNA"/>
</dbReference>
<dbReference type="KEGG" id="eha:Ethha_1104"/>
<evidence type="ECO:0000313" key="2">
    <source>
        <dbReference type="Proteomes" id="UP000001551"/>
    </source>
</evidence>
<evidence type="ECO:0008006" key="3">
    <source>
        <dbReference type="Google" id="ProtNLM"/>
    </source>
</evidence>
<reference evidence="1 2" key="1">
    <citation type="submission" date="2010-12" db="EMBL/GenBank/DDBJ databases">
        <title>Complete sequence of Ethanoligenens harbinense YUAN-3.</title>
        <authorList>
            <person name="Lucas S."/>
            <person name="Copeland A."/>
            <person name="Lapidus A."/>
            <person name="Cheng J.-F."/>
            <person name="Bruce D."/>
            <person name="Goodwin L."/>
            <person name="Pitluck S."/>
            <person name="Chertkov O."/>
            <person name="Misra M."/>
            <person name="Detter J.C."/>
            <person name="Han C."/>
            <person name="Tapia R."/>
            <person name="Land M."/>
            <person name="Hauser L."/>
            <person name="Jeffries C."/>
            <person name="Kyrpides N."/>
            <person name="Ivanova N."/>
            <person name="Mikhailova N."/>
            <person name="Wang A."/>
            <person name="Mouttaki H."/>
            <person name="He Z."/>
            <person name="Zhou J."/>
            <person name="Hemme C.L."/>
            <person name="Woyke T."/>
        </authorList>
    </citation>
    <scope>NUCLEOTIDE SEQUENCE [LARGE SCALE GENOMIC DNA]</scope>
    <source>
        <strain evidence="2">DSM 18485 / JCM 12961 / CGMCC 1.5033 / YUAN-3</strain>
    </source>
</reference>
<dbReference type="Proteomes" id="UP000001551">
    <property type="component" value="Chromosome"/>
</dbReference>
<dbReference type="STRING" id="663278.Ethha_1104"/>
<evidence type="ECO:0000313" key="1">
    <source>
        <dbReference type="EMBL" id="ADU26657.1"/>
    </source>
</evidence>